<accession>A0A0E1WY64</accession>
<dbReference type="AlphaFoldDB" id="A0A0E1WY64"/>
<dbReference type="Proteomes" id="UP000004659">
    <property type="component" value="Unassembled WGS sequence"/>
</dbReference>
<reference evidence="1" key="1">
    <citation type="submission" date="2009-01" db="EMBL/GenBank/DDBJ databases">
        <title>The Genome Sequence of Brucella pinnipedialis M292/94/1.</title>
        <authorList>
            <consortium name="The Broad Institute Genome Sequencing Platform"/>
            <person name="Ward D."/>
            <person name="Young S.K."/>
            <person name="Kodira C.D."/>
            <person name="Zeng Q."/>
            <person name="Koehrsen M."/>
            <person name="Alvarado L."/>
            <person name="Berlin A."/>
            <person name="Borenstein D."/>
            <person name="Chen Z."/>
            <person name="Engels R."/>
            <person name="Freedman E."/>
            <person name="Gellesch M."/>
            <person name="Goldberg J."/>
            <person name="Griggs A."/>
            <person name="Gujja S."/>
            <person name="Heiman D."/>
            <person name="Hepburn T."/>
            <person name="Howarth C."/>
            <person name="Jen D."/>
            <person name="Larson L."/>
            <person name="Lewis B."/>
            <person name="Mehta T."/>
            <person name="Park D."/>
            <person name="Pearson M."/>
            <person name="Roberts A."/>
            <person name="Saif S."/>
            <person name="Shea T."/>
            <person name="Shenoy N."/>
            <person name="Sisk P."/>
            <person name="Stolte C."/>
            <person name="Sykes S."/>
            <person name="Walk T."/>
            <person name="White J."/>
            <person name="Yandava C."/>
            <person name="Whatmore A.M."/>
            <person name="Perrett L.L."/>
            <person name="O'Callaghan D."/>
            <person name="Nusbaum C."/>
            <person name="Galagan J."/>
            <person name="Birren B."/>
        </authorList>
    </citation>
    <scope>NUCLEOTIDE SEQUENCE [LARGE SCALE GENOMIC DNA]</scope>
    <source>
        <strain evidence="1">M292/94/1</strain>
    </source>
</reference>
<name>A0A0E1WY64_9HYPH</name>
<dbReference type="HOGENOM" id="CLU_2697407_0_0_5"/>
<organism evidence="1">
    <name type="scientific">Brucella pinnipedialis M292/94/1</name>
    <dbReference type="NCBI Taxonomy" id="520462"/>
    <lineage>
        <taxon>Bacteria</taxon>
        <taxon>Pseudomonadati</taxon>
        <taxon>Pseudomonadota</taxon>
        <taxon>Alphaproteobacteria</taxon>
        <taxon>Hyphomicrobiales</taxon>
        <taxon>Brucellaceae</taxon>
        <taxon>Brucella/Ochrobactrum group</taxon>
        <taxon>Brucella</taxon>
    </lineage>
</organism>
<dbReference type="RefSeq" id="WP_002964828.1">
    <property type="nucleotide sequence ID" value="NZ_EQ999542.1"/>
</dbReference>
<evidence type="ECO:0000313" key="1">
    <source>
        <dbReference type="EMBL" id="EEZ29765.1"/>
    </source>
</evidence>
<dbReference type="GeneID" id="93014822"/>
<dbReference type="EMBL" id="EQ999542">
    <property type="protein sequence ID" value="EEZ29765.1"/>
    <property type="molecule type" value="Genomic_DNA"/>
</dbReference>
<sequence>MLPRQIRLCIKVMPKCHSSVMSGGFGAAVERQQPHYHVSYGAVARDSRDCVTGPEITGGVPGISYRKSGWAAH</sequence>
<proteinExistence type="predicted"/>
<gene>
    <name evidence="1" type="ORF">BALG_03108</name>
</gene>
<protein>
    <submittedName>
        <fullName evidence="1">Uncharacterized protein</fullName>
    </submittedName>
</protein>